<comment type="similarity">
    <text evidence="1">Belongs to the sigma-70 factor family. ECF subfamily.</text>
</comment>
<evidence type="ECO:0000313" key="9">
    <source>
        <dbReference type="EMBL" id="MBR7826610.1"/>
    </source>
</evidence>
<dbReference type="AlphaFoldDB" id="A0A941E5C2"/>
<feature type="region of interest" description="Disordered" evidence="6">
    <location>
        <begin position="1"/>
        <end position="22"/>
    </location>
</feature>
<dbReference type="InterPro" id="IPR013324">
    <property type="entry name" value="RNA_pol_sigma_r3/r4-like"/>
</dbReference>
<dbReference type="Pfam" id="PF04545">
    <property type="entry name" value="Sigma70_r4"/>
    <property type="match status" value="1"/>
</dbReference>
<dbReference type="Pfam" id="PF04542">
    <property type="entry name" value="Sigma70_r2"/>
    <property type="match status" value="1"/>
</dbReference>
<dbReference type="PANTHER" id="PTHR43133:SF52">
    <property type="entry name" value="ECF RNA POLYMERASE SIGMA FACTOR SIGL"/>
    <property type="match status" value="1"/>
</dbReference>
<feature type="compositionally biased region" description="Low complexity" evidence="6">
    <location>
        <begin position="13"/>
        <end position="22"/>
    </location>
</feature>
<dbReference type="Gene3D" id="1.10.10.10">
    <property type="entry name" value="Winged helix-like DNA-binding domain superfamily/Winged helix DNA-binding domain"/>
    <property type="match status" value="1"/>
</dbReference>
<keyword evidence="3" id="KW-0731">Sigma factor</keyword>
<dbReference type="SUPFAM" id="SSF88946">
    <property type="entry name" value="Sigma2 domain of RNA polymerase sigma factors"/>
    <property type="match status" value="1"/>
</dbReference>
<evidence type="ECO:0000313" key="10">
    <source>
        <dbReference type="Proteomes" id="UP000676325"/>
    </source>
</evidence>
<sequence>MTPASPAACLEQAPAHAAHTAHPVRPAVAAPPAAATAAARPGPPRSAAYRMRTIYDLHSAALLRTLLNWTYGDWQAAEDLMQETMVRAWRHLETLNADPQTLRPWLFTVARRIAIDRFRARTVRPPETEPESLDEAVEPGEPYELLLDRETVIGALRELSEVHRSALVQVYLMDRTVPEAAAALGVPEGTVKSRLHHGLRAVRAVVGCVGRCRPGAECQGACA</sequence>
<keyword evidence="2" id="KW-0805">Transcription regulation</keyword>
<dbReference type="CDD" id="cd06171">
    <property type="entry name" value="Sigma70_r4"/>
    <property type="match status" value="1"/>
</dbReference>
<evidence type="ECO:0000259" key="8">
    <source>
        <dbReference type="Pfam" id="PF04545"/>
    </source>
</evidence>
<feature type="domain" description="RNA polymerase sigma-70 region 4" evidence="8">
    <location>
        <begin position="155"/>
        <end position="203"/>
    </location>
</feature>
<gene>
    <name evidence="9" type="ORF">KDK95_09865</name>
</gene>
<protein>
    <submittedName>
        <fullName evidence="9">Sigma-70 family RNA polymerase sigma factor</fullName>
    </submittedName>
</protein>
<dbReference type="InterPro" id="IPR039425">
    <property type="entry name" value="RNA_pol_sigma-70-like"/>
</dbReference>
<dbReference type="Gene3D" id="1.10.1740.10">
    <property type="match status" value="1"/>
</dbReference>
<dbReference type="InterPro" id="IPR007627">
    <property type="entry name" value="RNA_pol_sigma70_r2"/>
</dbReference>
<feature type="domain" description="RNA polymerase sigma-70 region 2" evidence="7">
    <location>
        <begin position="58"/>
        <end position="122"/>
    </location>
</feature>
<reference evidence="9" key="1">
    <citation type="submission" date="2021-04" db="EMBL/GenBank/DDBJ databases">
        <title>Genome based classification of Actinospica acidithermotolerans sp. nov., an actinobacterium isolated from an Indonesian hot spring.</title>
        <authorList>
            <person name="Kusuma A.B."/>
            <person name="Putra K.E."/>
            <person name="Nafisah S."/>
            <person name="Loh J."/>
            <person name="Nouioui I."/>
            <person name="Goodfellow M."/>
        </authorList>
    </citation>
    <scope>NUCLEOTIDE SEQUENCE</scope>
    <source>
        <strain evidence="9">MGRD01-02</strain>
    </source>
</reference>
<evidence type="ECO:0000256" key="4">
    <source>
        <dbReference type="ARBA" id="ARBA00023125"/>
    </source>
</evidence>
<evidence type="ECO:0000259" key="7">
    <source>
        <dbReference type="Pfam" id="PF04542"/>
    </source>
</evidence>
<dbReference type="InterPro" id="IPR014284">
    <property type="entry name" value="RNA_pol_sigma-70_dom"/>
</dbReference>
<evidence type="ECO:0000256" key="2">
    <source>
        <dbReference type="ARBA" id="ARBA00023015"/>
    </source>
</evidence>
<keyword evidence="10" id="KW-1185">Reference proteome</keyword>
<proteinExistence type="inferred from homology"/>
<organism evidence="9 10">
    <name type="scientific">Actinospica acidithermotolerans</name>
    <dbReference type="NCBI Taxonomy" id="2828514"/>
    <lineage>
        <taxon>Bacteria</taxon>
        <taxon>Bacillati</taxon>
        <taxon>Actinomycetota</taxon>
        <taxon>Actinomycetes</taxon>
        <taxon>Catenulisporales</taxon>
        <taxon>Actinospicaceae</taxon>
        <taxon>Actinospica</taxon>
    </lineage>
</organism>
<dbReference type="InterPro" id="IPR013325">
    <property type="entry name" value="RNA_pol_sigma_r2"/>
</dbReference>
<keyword evidence="4" id="KW-0238">DNA-binding</keyword>
<dbReference type="SUPFAM" id="SSF88659">
    <property type="entry name" value="Sigma3 and sigma4 domains of RNA polymerase sigma factors"/>
    <property type="match status" value="1"/>
</dbReference>
<dbReference type="InterPro" id="IPR036388">
    <property type="entry name" value="WH-like_DNA-bd_sf"/>
</dbReference>
<comment type="caution">
    <text evidence="9">The sequence shown here is derived from an EMBL/GenBank/DDBJ whole genome shotgun (WGS) entry which is preliminary data.</text>
</comment>
<evidence type="ECO:0000256" key="5">
    <source>
        <dbReference type="ARBA" id="ARBA00023163"/>
    </source>
</evidence>
<accession>A0A941E5C2</accession>
<dbReference type="InterPro" id="IPR007630">
    <property type="entry name" value="RNA_pol_sigma70_r4"/>
</dbReference>
<evidence type="ECO:0000256" key="1">
    <source>
        <dbReference type="ARBA" id="ARBA00010641"/>
    </source>
</evidence>
<dbReference type="RefSeq" id="WP_212517758.1">
    <property type="nucleotide sequence ID" value="NZ_JAGSOH010000019.1"/>
</dbReference>
<dbReference type="NCBIfam" id="TIGR02937">
    <property type="entry name" value="sigma70-ECF"/>
    <property type="match status" value="1"/>
</dbReference>
<evidence type="ECO:0000256" key="6">
    <source>
        <dbReference type="SAM" id="MobiDB-lite"/>
    </source>
</evidence>
<dbReference type="GO" id="GO:0003677">
    <property type="term" value="F:DNA binding"/>
    <property type="evidence" value="ECO:0007669"/>
    <property type="project" value="UniProtKB-KW"/>
</dbReference>
<name>A0A941E5C2_9ACTN</name>
<dbReference type="GO" id="GO:0016987">
    <property type="term" value="F:sigma factor activity"/>
    <property type="evidence" value="ECO:0007669"/>
    <property type="project" value="UniProtKB-KW"/>
</dbReference>
<dbReference type="Proteomes" id="UP000676325">
    <property type="component" value="Unassembled WGS sequence"/>
</dbReference>
<dbReference type="GO" id="GO:0006352">
    <property type="term" value="P:DNA-templated transcription initiation"/>
    <property type="evidence" value="ECO:0007669"/>
    <property type="project" value="InterPro"/>
</dbReference>
<dbReference type="PANTHER" id="PTHR43133">
    <property type="entry name" value="RNA POLYMERASE ECF-TYPE SIGMA FACTO"/>
    <property type="match status" value="1"/>
</dbReference>
<evidence type="ECO:0000256" key="3">
    <source>
        <dbReference type="ARBA" id="ARBA00023082"/>
    </source>
</evidence>
<dbReference type="EMBL" id="JAGSOH010000019">
    <property type="protein sequence ID" value="MBR7826610.1"/>
    <property type="molecule type" value="Genomic_DNA"/>
</dbReference>
<keyword evidence="5" id="KW-0804">Transcription</keyword>